<dbReference type="EMBL" id="RRYP01017155">
    <property type="protein sequence ID" value="TNV74306.1"/>
    <property type="molecule type" value="Genomic_DNA"/>
</dbReference>
<comment type="caution">
    <text evidence="1">The sequence shown here is derived from an EMBL/GenBank/DDBJ whole genome shotgun (WGS) entry which is preliminary data.</text>
</comment>
<organism evidence="1 2">
    <name type="scientific">Halteria grandinella</name>
    <dbReference type="NCBI Taxonomy" id="5974"/>
    <lineage>
        <taxon>Eukaryota</taxon>
        <taxon>Sar</taxon>
        <taxon>Alveolata</taxon>
        <taxon>Ciliophora</taxon>
        <taxon>Intramacronucleata</taxon>
        <taxon>Spirotrichea</taxon>
        <taxon>Stichotrichia</taxon>
        <taxon>Sporadotrichida</taxon>
        <taxon>Halteriidae</taxon>
        <taxon>Halteria</taxon>
    </lineage>
</organism>
<gene>
    <name evidence="1" type="ORF">FGO68_gene10108</name>
</gene>
<reference evidence="1" key="1">
    <citation type="submission" date="2019-06" db="EMBL/GenBank/DDBJ databases">
        <authorList>
            <person name="Zheng W."/>
        </authorList>
    </citation>
    <scope>NUCLEOTIDE SEQUENCE</scope>
    <source>
        <strain evidence="1">QDHG01</strain>
    </source>
</reference>
<sequence>MGSDNEKFANELMQLIKKMCGYQPRTQSLFEPSIKQCINRKYDKIAFQSYDYEIPQYFELQQIREGYRYNYYLEFNKSGLSNTHQKTLIQCRIKQQKSTEIKQTNKVLKFLLLFLEIVRIFCYIRCYKMLRLIIQKLV</sequence>
<evidence type="ECO:0000313" key="2">
    <source>
        <dbReference type="Proteomes" id="UP000785679"/>
    </source>
</evidence>
<evidence type="ECO:0000313" key="1">
    <source>
        <dbReference type="EMBL" id="TNV74306.1"/>
    </source>
</evidence>
<dbReference type="Proteomes" id="UP000785679">
    <property type="component" value="Unassembled WGS sequence"/>
</dbReference>
<dbReference type="AlphaFoldDB" id="A0A8J8NGS4"/>
<protein>
    <submittedName>
        <fullName evidence="1">Uncharacterized protein</fullName>
    </submittedName>
</protein>
<accession>A0A8J8NGS4</accession>
<keyword evidence="2" id="KW-1185">Reference proteome</keyword>
<name>A0A8J8NGS4_HALGN</name>
<proteinExistence type="predicted"/>